<dbReference type="AlphaFoldDB" id="A0A2H3AY55"/>
<evidence type="ECO:0000313" key="4">
    <source>
        <dbReference type="Proteomes" id="UP000218334"/>
    </source>
</evidence>
<evidence type="ECO:0000256" key="2">
    <source>
        <dbReference type="SAM" id="SignalP"/>
    </source>
</evidence>
<evidence type="ECO:0000313" key="3">
    <source>
        <dbReference type="EMBL" id="PBK63631.1"/>
    </source>
</evidence>
<dbReference type="EMBL" id="KZ293457">
    <property type="protein sequence ID" value="PBK63631.1"/>
    <property type="molecule type" value="Genomic_DNA"/>
</dbReference>
<organism evidence="3 4">
    <name type="scientific">Armillaria solidipes</name>
    <dbReference type="NCBI Taxonomy" id="1076256"/>
    <lineage>
        <taxon>Eukaryota</taxon>
        <taxon>Fungi</taxon>
        <taxon>Dikarya</taxon>
        <taxon>Basidiomycota</taxon>
        <taxon>Agaricomycotina</taxon>
        <taxon>Agaricomycetes</taxon>
        <taxon>Agaricomycetidae</taxon>
        <taxon>Agaricales</taxon>
        <taxon>Marasmiineae</taxon>
        <taxon>Physalacriaceae</taxon>
        <taxon>Armillaria</taxon>
    </lineage>
</organism>
<keyword evidence="2" id="KW-0732">Signal</keyword>
<keyword evidence="4" id="KW-1185">Reference proteome</keyword>
<feature type="region of interest" description="Disordered" evidence="1">
    <location>
        <begin position="277"/>
        <end position="304"/>
    </location>
</feature>
<feature type="chain" id="PRO_5013796424" evidence="2">
    <location>
        <begin position="20"/>
        <end position="337"/>
    </location>
</feature>
<sequence length="337" mass="37844">MTFGVVLCWTGITVTSCSLANMCQSQVEEVTGGVYQKCFWNSRFDARSSIKDDFNMGRDAFGIFRSEPPVSPQDDVSRSGEQDGWDDSQTRPSSPESLHGTIQLWYQDYPETTDLVPAREIQRRQRLLNGRVVELALLPGSSTDHGSIQFPFLPPTGFCSPIDARFDNCLETTYRVPASRIRRWLCGMNVWGIGTQMGFAVRSCFIVPSLHPVPRILRRDPFLPTRFSTRGFRSIMRVLPRDDVSRSGKRHEDEDSGGTGFPQKEVMRIGAVRVCGGRNPRPSRVQLTRADSAGAGPEPLLKASPLTLKRGRPAPTFFDPWHTYIWSEIPYASAQPR</sequence>
<proteinExistence type="predicted"/>
<feature type="compositionally biased region" description="Basic and acidic residues" evidence="1">
    <location>
        <begin position="243"/>
        <end position="253"/>
    </location>
</feature>
<gene>
    <name evidence="3" type="ORF">ARMSODRAFT_979772</name>
</gene>
<protein>
    <submittedName>
        <fullName evidence="3">Uncharacterized protein</fullName>
    </submittedName>
</protein>
<accession>A0A2H3AY55</accession>
<feature type="signal peptide" evidence="2">
    <location>
        <begin position="1"/>
        <end position="19"/>
    </location>
</feature>
<dbReference type="Proteomes" id="UP000218334">
    <property type="component" value="Unassembled WGS sequence"/>
</dbReference>
<name>A0A2H3AY55_9AGAR</name>
<evidence type="ECO:0000256" key="1">
    <source>
        <dbReference type="SAM" id="MobiDB-lite"/>
    </source>
</evidence>
<reference evidence="4" key="1">
    <citation type="journal article" date="2017" name="Nat. Ecol. Evol.">
        <title>Genome expansion and lineage-specific genetic innovations in the forest pathogenic fungi Armillaria.</title>
        <authorList>
            <person name="Sipos G."/>
            <person name="Prasanna A.N."/>
            <person name="Walter M.C."/>
            <person name="O'Connor E."/>
            <person name="Balint B."/>
            <person name="Krizsan K."/>
            <person name="Kiss B."/>
            <person name="Hess J."/>
            <person name="Varga T."/>
            <person name="Slot J."/>
            <person name="Riley R."/>
            <person name="Boka B."/>
            <person name="Rigling D."/>
            <person name="Barry K."/>
            <person name="Lee J."/>
            <person name="Mihaltcheva S."/>
            <person name="LaButti K."/>
            <person name="Lipzen A."/>
            <person name="Waldron R."/>
            <person name="Moloney N.M."/>
            <person name="Sperisen C."/>
            <person name="Kredics L."/>
            <person name="Vagvoelgyi C."/>
            <person name="Patrignani A."/>
            <person name="Fitzpatrick D."/>
            <person name="Nagy I."/>
            <person name="Doyle S."/>
            <person name="Anderson J.B."/>
            <person name="Grigoriev I.V."/>
            <person name="Gueldener U."/>
            <person name="Muensterkoetter M."/>
            <person name="Nagy L.G."/>
        </authorList>
    </citation>
    <scope>NUCLEOTIDE SEQUENCE [LARGE SCALE GENOMIC DNA]</scope>
    <source>
        <strain evidence="4">28-4</strain>
    </source>
</reference>
<feature type="region of interest" description="Disordered" evidence="1">
    <location>
        <begin position="64"/>
        <end position="97"/>
    </location>
</feature>
<feature type="region of interest" description="Disordered" evidence="1">
    <location>
        <begin position="243"/>
        <end position="263"/>
    </location>
</feature>